<dbReference type="AlphaFoldDB" id="A0A3S1A1D5"/>
<dbReference type="Pfam" id="PF02738">
    <property type="entry name" value="MoCoBD_1"/>
    <property type="match status" value="1"/>
</dbReference>
<feature type="non-terminal residue" evidence="2">
    <location>
        <position position="111"/>
    </location>
</feature>
<protein>
    <recommendedName>
        <fullName evidence="1">Aldehyde oxidase/xanthine dehydrogenase first molybdopterin binding domain-containing protein</fullName>
    </recommendedName>
</protein>
<dbReference type="SUPFAM" id="SSF56003">
    <property type="entry name" value="Molybdenum cofactor-binding domain"/>
    <property type="match status" value="1"/>
</dbReference>
<gene>
    <name evidence="2" type="ORF">EGW08_004059</name>
</gene>
<evidence type="ECO:0000313" key="3">
    <source>
        <dbReference type="Proteomes" id="UP000271974"/>
    </source>
</evidence>
<sequence length="111" mass="12813">MSNTAFRSFGGVQGAFVGEAILEDVADFLKLEPDKVREANFFHKDDLAHFGMNAGGESIRRCWQMCLDKSEYSRRRAQIDQYNRENRWKKKGLAITPVRYGMAFLKSLMNQ</sequence>
<dbReference type="PANTHER" id="PTHR45444:SF3">
    <property type="entry name" value="XANTHINE DEHYDROGENASE"/>
    <property type="match status" value="1"/>
</dbReference>
<dbReference type="InterPro" id="IPR008274">
    <property type="entry name" value="AldOxase/xan_DH_MoCoBD1"/>
</dbReference>
<comment type="caution">
    <text evidence="2">The sequence shown here is derived from an EMBL/GenBank/DDBJ whole genome shotgun (WGS) entry which is preliminary data.</text>
</comment>
<evidence type="ECO:0000313" key="2">
    <source>
        <dbReference type="EMBL" id="RUS88162.1"/>
    </source>
</evidence>
<dbReference type="Proteomes" id="UP000271974">
    <property type="component" value="Unassembled WGS sequence"/>
</dbReference>
<name>A0A3S1A1D5_ELYCH</name>
<dbReference type="Gene3D" id="3.30.365.10">
    <property type="entry name" value="Aldehyde oxidase/xanthine dehydrogenase, molybdopterin binding domain"/>
    <property type="match status" value="2"/>
</dbReference>
<reference evidence="2 3" key="1">
    <citation type="submission" date="2019-01" db="EMBL/GenBank/DDBJ databases">
        <title>A draft genome assembly of the solar-powered sea slug Elysia chlorotica.</title>
        <authorList>
            <person name="Cai H."/>
            <person name="Li Q."/>
            <person name="Fang X."/>
            <person name="Li J."/>
            <person name="Curtis N.E."/>
            <person name="Altenburger A."/>
            <person name="Shibata T."/>
            <person name="Feng M."/>
            <person name="Maeda T."/>
            <person name="Schwartz J.A."/>
            <person name="Shigenobu S."/>
            <person name="Lundholm N."/>
            <person name="Nishiyama T."/>
            <person name="Yang H."/>
            <person name="Hasebe M."/>
            <person name="Li S."/>
            <person name="Pierce S.K."/>
            <person name="Wang J."/>
        </authorList>
    </citation>
    <scope>NUCLEOTIDE SEQUENCE [LARGE SCALE GENOMIC DNA]</scope>
    <source>
        <strain evidence="2">EC2010</strain>
        <tissue evidence="2">Whole organism of an adult</tissue>
    </source>
</reference>
<organism evidence="2 3">
    <name type="scientific">Elysia chlorotica</name>
    <name type="common">Eastern emerald elysia</name>
    <name type="synonym">Sea slug</name>
    <dbReference type="NCBI Taxonomy" id="188477"/>
    <lineage>
        <taxon>Eukaryota</taxon>
        <taxon>Metazoa</taxon>
        <taxon>Spiralia</taxon>
        <taxon>Lophotrochozoa</taxon>
        <taxon>Mollusca</taxon>
        <taxon>Gastropoda</taxon>
        <taxon>Heterobranchia</taxon>
        <taxon>Euthyneura</taxon>
        <taxon>Panpulmonata</taxon>
        <taxon>Sacoglossa</taxon>
        <taxon>Placobranchoidea</taxon>
        <taxon>Plakobranchidae</taxon>
        <taxon>Elysia</taxon>
    </lineage>
</organism>
<keyword evidence="3" id="KW-1185">Reference proteome</keyword>
<feature type="domain" description="Aldehyde oxidase/xanthine dehydrogenase first molybdopterin binding" evidence="1">
    <location>
        <begin position="1"/>
        <end position="41"/>
    </location>
</feature>
<dbReference type="InterPro" id="IPR016208">
    <property type="entry name" value="Ald_Oxase/xanthine_DH-like"/>
</dbReference>
<proteinExistence type="predicted"/>
<accession>A0A3S1A1D5</accession>
<dbReference type="OrthoDB" id="8300278at2759"/>
<dbReference type="GO" id="GO:0005506">
    <property type="term" value="F:iron ion binding"/>
    <property type="evidence" value="ECO:0007669"/>
    <property type="project" value="InterPro"/>
</dbReference>
<dbReference type="STRING" id="188477.A0A3S1A1D5"/>
<dbReference type="GO" id="GO:0016491">
    <property type="term" value="F:oxidoreductase activity"/>
    <property type="evidence" value="ECO:0007669"/>
    <property type="project" value="InterPro"/>
</dbReference>
<evidence type="ECO:0000259" key="1">
    <source>
        <dbReference type="Pfam" id="PF02738"/>
    </source>
</evidence>
<dbReference type="PANTHER" id="PTHR45444">
    <property type="entry name" value="XANTHINE DEHYDROGENASE"/>
    <property type="match status" value="1"/>
</dbReference>
<dbReference type="InterPro" id="IPR037165">
    <property type="entry name" value="AldOxase/xan_DH_Mopterin-bd_sf"/>
</dbReference>
<dbReference type="EMBL" id="RQTK01000091">
    <property type="protein sequence ID" value="RUS88162.1"/>
    <property type="molecule type" value="Genomic_DNA"/>
</dbReference>